<evidence type="ECO:0000256" key="2">
    <source>
        <dbReference type="SAM" id="Phobius"/>
    </source>
</evidence>
<feature type="transmembrane region" description="Helical" evidence="2">
    <location>
        <begin position="26"/>
        <end position="51"/>
    </location>
</feature>
<dbReference type="InterPro" id="IPR004891">
    <property type="entry name" value="Mercury-R_MerC"/>
</dbReference>
<feature type="transmembrane region" description="Helical" evidence="2">
    <location>
        <begin position="63"/>
        <end position="81"/>
    </location>
</feature>
<accession>A0ABY7NHZ2</accession>
<evidence type="ECO:0000256" key="1">
    <source>
        <dbReference type="SAM" id="MobiDB-lite"/>
    </source>
</evidence>
<evidence type="ECO:0000313" key="3">
    <source>
        <dbReference type="EMBL" id="WBO21128.1"/>
    </source>
</evidence>
<evidence type="ECO:0000313" key="4">
    <source>
        <dbReference type="Proteomes" id="UP001210865"/>
    </source>
</evidence>
<reference evidence="3 4" key="1">
    <citation type="submission" date="2022-12" db="EMBL/GenBank/DDBJ databases">
        <title>Sphingomonas abieness sp. nov., an endophytic bacterium isolated from Abies koreana.</title>
        <authorList>
            <person name="Jiang L."/>
            <person name="Lee J."/>
        </authorList>
    </citation>
    <scope>NUCLEOTIDE SEQUENCE [LARGE SCALE GENOMIC DNA]</scope>
    <source>
        <strain evidence="4">PAMB 00755</strain>
    </source>
</reference>
<dbReference type="Pfam" id="PF03203">
    <property type="entry name" value="MerC"/>
    <property type="match status" value="1"/>
</dbReference>
<keyword evidence="2" id="KW-0472">Membrane</keyword>
<dbReference type="RefSeq" id="WP_270075777.1">
    <property type="nucleotide sequence ID" value="NZ_CP115174.1"/>
</dbReference>
<dbReference type="EMBL" id="CP115174">
    <property type="protein sequence ID" value="WBO21128.1"/>
    <property type="molecule type" value="Genomic_DNA"/>
</dbReference>
<keyword evidence="2" id="KW-0812">Transmembrane</keyword>
<gene>
    <name evidence="3" type="ORF">PBT88_13070</name>
</gene>
<protein>
    <submittedName>
        <fullName evidence="3">MerC domain-containing protein</fullName>
    </submittedName>
</protein>
<keyword evidence="2" id="KW-1133">Transmembrane helix</keyword>
<sequence length="141" mass="14452">MATHFPESPPPRARDRTPTGGRLDRIAIGLSSLCLVHCIATVLLAATLASAGAALANPAWHEIGFSLAMLIGAVALGRGYAMHRDWRPVAIGAAGLSLMGMGLIRAEGLPEILATMAGVVLLAAAHRLNARGGLAGGHRHA</sequence>
<dbReference type="Proteomes" id="UP001210865">
    <property type="component" value="Chromosome"/>
</dbReference>
<name>A0ABY7NHZ2_9SPHN</name>
<organism evidence="3 4">
    <name type="scientific">Sphingomonas abietis</name>
    <dbReference type="NCBI Taxonomy" id="3012344"/>
    <lineage>
        <taxon>Bacteria</taxon>
        <taxon>Pseudomonadati</taxon>
        <taxon>Pseudomonadota</taxon>
        <taxon>Alphaproteobacteria</taxon>
        <taxon>Sphingomonadales</taxon>
        <taxon>Sphingomonadaceae</taxon>
        <taxon>Sphingomonas</taxon>
    </lineage>
</organism>
<proteinExistence type="predicted"/>
<feature type="region of interest" description="Disordered" evidence="1">
    <location>
        <begin position="1"/>
        <end position="20"/>
    </location>
</feature>
<keyword evidence="4" id="KW-1185">Reference proteome</keyword>